<feature type="non-terminal residue" evidence="3">
    <location>
        <position position="1"/>
    </location>
</feature>
<feature type="compositionally biased region" description="Low complexity" evidence="1">
    <location>
        <begin position="89"/>
        <end position="100"/>
    </location>
</feature>
<feature type="compositionally biased region" description="Low complexity" evidence="1">
    <location>
        <begin position="72"/>
        <end position="82"/>
    </location>
</feature>
<dbReference type="InterPro" id="IPR006909">
    <property type="entry name" value="Rad21/Rec8_C_eu"/>
</dbReference>
<dbReference type="InterPro" id="IPR036390">
    <property type="entry name" value="WH_DNA-bd_sf"/>
</dbReference>
<feature type="region of interest" description="Disordered" evidence="1">
    <location>
        <begin position="57"/>
        <end position="100"/>
    </location>
</feature>
<evidence type="ECO:0000259" key="2">
    <source>
        <dbReference type="Pfam" id="PF04824"/>
    </source>
</evidence>
<comment type="caution">
    <text evidence="3">The sequence shown here is derived from an EMBL/GenBank/DDBJ whole genome shotgun (WGS) entry which is preliminary data.</text>
</comment>
<sequence>VQLSDETCDAWQAQVGGLTGALLSHAELEASLPDGAADRLGLLRPLLEEPCLASAAAGPWQQEPPGAPQPPAAAQVSAAGAGSLCDQQPAEAAEAGAGPPAFGHGALQPCAAGAPLGEARGAAGELVQLLSGQPSDTKTAASAGSEDAVRFDHQTADVKRILHHYIGESSGEAGAYATLADLIPTDVVPRDAAARMFLAVLTLATAGDLSVAQSRPYGPIELALH</sequence>
<proteinExistence type="predicted"/>
<reference evidence="3" key="1">
    <citation type="submission" date="2023-10" db="EMBL/GenBank/DDBJ databases">
        <authorList>
            <person name="Chen Y."/>
            <person name="Shah S."/>
            <person name="Dougan E. K."/>
            <person name="Thang M."/>
            <person name="Chan C."/>
        </authorList>
    </citation>
    <scope>NUCLEOTIDE SEQUENCE [LARGE SCALE GENOMIC DNA]</scope>
</reference>
<dbReference type="SUPFAM" id="SSF46785">
    <property type="entry name" value="Winged helix' DNA-binding domain"/>
    <property type="match status" value="1"/>
</dbReference>
<dbReference type="InterPro" id="IPR023093">
    <property type="entry name" value="ScpA-like_C"/>
</dbReference>
<protein>
    <recommendedName>
        <fullName evidence="2">Rad21/Rec8-like protein C-terminal eukaryotic domain-containing protein</fullName>
    </recommendedName>
</protein>
<keyword evidence="4" id="KW-1185">Reference proteome</keyword>
<organism evidence="3 4">
    <name type="scientific">Prorocentrum cordatum</name>
    <dbReference type="NCBI Taxonomy" id="2364126"/>
    <lineage>
        <taxon>Eukaryota</taxon>
        <taxon>Sar</taxon>
        <taxon>Alveolata</taxon>
        <taxon>Dinophyceae</taxon>
        <taxon>Prorocentrales</taxon>
        <taxon>Prorocentraceae</taxon>
        <taxon>Prorocentrum</taxon>
    </lineage>
</organism>
<dbReference type="Proteomes" id="UP001189429">
    <property type="component" value="Unassembled WGS sequence"/>
</dbReference>
<gene>
    <name evidence="3" type="ORF">PCOR1329_LOCUS74055</name>
</gene>
<evidence type="ECO:0000313" key="4">
    <source>
        <dbReference type="Proteomes" id="UP001189429"/>
    </source>
</evidence>
<accession>A0ABN9X748</accession>
<dbReference type="Pfam" id="PF04824">
    <property type="entry name" value="Rad21_Rec8"/>
    <property type="match status" value="1"/>
</dbReference>
<evidence type="ECO:0000256" key="1">
    <source>
        <dbReference type="SAM" id="MobiDB-lite"/>
    </source>
</evidence>
<dbReference type="EMBL" id="CAUYUJ010020013">
    <property type="protein sequence ID" value="CAK0895265.1"/>
    <property type="molecule type" value="Genomic_DNA"/>
</dbReference>
<evidence type="ECO:0000313" key="3">
    <source>
        <dbReference type="EMBL" id="CAK0895265.1"/>
    </source>
</evidence>
<feature type="domain" description="Rad21/Rec8-like protein C-terminal eukaryotic" evidence="2">
    <location>
        <begin position="188"/>
        <end position="223"/>
    </location>
</feature>
<dbReference type="Gene3D" id="1.10.10.580">
    <property type="entry name" value="Structural maintenance of chromosome 1. Chain E"/>
    <property type="match status" value="1"/>
</dbReference>
<name>A0ABN9X748_9DINO</name>